<organism evidence="2 3">
    <name type="scientific">Trichoplusia ni</name>
    <name type="common">Cabbage looper</name>
    <dbReference type="NCBI Taxonomy" id="7111"/>
    <lineage>
        <taxon>Eukaryota</taxon>
        <taxon>Metazoa</taxon>
        <taxon>Ecdysozoa</taxon>
        <taxon>Arthropoda</taxon>
        <taxon>Hexapoda</taxon>
        <taxon>Insecta</taxon>
        <taxon>Pterygota</taxon>
        <taxon>Neoptera</taxon>
        <taxon>Endopterygota</taxon>
        <taxon>Lepidoptera</taxon>
        <taxon>Glossata</taxon>
        <taxon>Ditrysia</taxon>
        <taxon>Noctuoidea</taxon>
        <taxon>Noctuidae</taxon>
        <taxon>Plusiinae</taxon>
        <taxon>Trichoplusia</taxon>
    </lineage>
</organism>
<dbReference type="InterPro" id="IPR058042">
    <property type="entry name" value="CAMSAP_N"/>
</dbReference>
<dbReference type="Pfam" id="PF25532">
    <property type="entry name" value="CH_CAMSAP2_N"/>
    <property type="match status" value="1"/>
</dbReference>
<dbReference type="AlphaFoldDB" id="A0A7E5VEP5"/>
<dbReference type="OrthoDB" id="7043024at2759"/>
<dbReference type="InParanoid" id="A0A7E5VEP5"/>
<dbReference type="KEGG" id="tnl:113493134"/>
<evidence type="ECO:0000313" key="2">
    <source>
        <dbReference type="Proteomes" id="UP000322000"/>
    </source>
</evidence>
<name>A0A7E5VEP5_TRINI</name>
<feature type="domain" description="CASAMP N-terminal" evidence="1">
    <location>
        <begin position="41"/>
        <end position="78"/>
    </location>
</feature>
<dbReference type="RefSeq" id="XP_026726757.1">
    <property type="nucleotide sequence ID" value="XM_026870956.1"/>
</dbReference>
<evidence type="ECO:0000313" key="3">
    <source>
        <dbReference type="RefSeq" id="XP_026726757.1"/>
    </source>
</evidence>
<evidence type="ECO:0000259" key="1">
    <source>
        <dbReference type="Pfam" id="PF25532"/>
    </source>
</evidence>
<proteinExistence type="predicted"/>
<sequence length="118" mass="13020">MVAMVASASGYGTLRRFLSVPEGQHSAAEAGIGPSNSVAVSSKQRASIKWLLSKAFNNRVPDNLQEPFYRDHEVSLNIQLFPLLNDRDVMLNYSSVQVTIESQVKSNFIGIFPQHNAI</sequence>
<protein>
    <submittedName>
        <fullName evidence="3">Uncharacterized protein LOC113493134</fullName>
    </submittedName>
</protein>
<gene>
    <name evidence="3" type="primary">LOC113493134</name>
</gene>
<dbReference type="Proteomes" id="UP000322000">
    <property type="component" value="Chromosome 4"/>
</dbReference>
<dbReference type="GeneID" id="113493134"/>
<keyword evidence="2" id="KW-1185">Reference proteome</keyword>
<accession>A0A7E5VEP5</accession>
<reference evidence="3" key="1">
    <citation type="submission" date="2025-08" db="UniProtKB">
        <authorList>
            <consortium name="RefSeq"/>
        </authorList>
    </citation>
    <scope>IDENTIFICATION</scope>
</reference>